<gene>
    <name evidence="3" type="ORF">GIW81_06730</name>
</gene>
<dbReference type="AlphaFoldDB" id="A0A6I3KMV2"/>
<dbReference type="GO" id="GO:0016020">
    <property type="term" value="C:membrane"/>
    <property type="evidence" value="ECO:0007669"/>
    <property type="project" value="TreeGrafter"/>
</dbReference>
<comment type="caution">
    <text evidence="3">The sequence shown here is derived from an EMBL/GenBank/DDBJ whole genome shotgun (WGS) entry which is preliminary data.</text>
</comment>
<dbReference type="GO" id="GO:0046464">
    <property type="term" value="P:acylglycerol catabolic process"/>
    <property type="evidence" value="ECO:0007669"/>
    <property type="project" value="TreeGrafter"/>
</dbReference>
<sequence length="335" mass="37064">MRKRLVAVLLAALAMSSSQLRADPYLADFTYPYPVQRFDFRSQEQDLWMSFMDVAAARPNGRTVVLLHGKNFCGATWEGVVPALSDAGYRVVVPDQVGFCRSAKPRAYQFSLHQLAANTHALLEHLRVETPIVLGHSMGGMLAMRYALMYPADTGALVLVNPIGLEDWKAKGVPLATVDELFAKEKKTTRESIKMYQQKVYYDGKWKPEYDRWVDMLASMYLGKDGDLVAWNQALTTDMVLSQPVIYEVDKIKVPTLLLIGMKDTTALGKDRAPPEAAKSLGNYAALAPAVAKRIEGSSLVTFNDLGHSPQVEDRARFNAALLKGLEALPAAAKR</sequence>
<keyword evidence="1" id="KW-0732">Signal</keyword>
<dbReference type="Pfam" id="PF00561">
    <property type="entry name" value="Abhydrolase_1"/>
    <property type="match status" value="1"/>
</dbReference>
<name>A0A6I3KMV2_9HYPH</name>
<dbReference type="PRINTS" id="PR00412">
    <property type="entry name" value="EPOXHYDRLASE"/>
</dbReference>
<organism evidence="3 4">
    <name type="scientific">Hyphomicrobium album</name>
    <dbReference type="NCBI Taxonomy" id="2665159"/>
    <lineage>
        <taxon>Bacteria</taxon>
        <taxon>Pseudomonadati</taxon>
        <taxon>Pseudomonadota</taxon>
        <taxon>Alphaproteobacteria</taxon>
        <taxon>Hyphomicrobiales</taxon>
        <taxon>Hyphomicrobiaceae</taxon>
        <taxon>Hyphomicrobium</taxon>
    </lineage>
</organism>
<dbReference type="GO" id="GO:0047372">
    <property type="term" value="F:monoacylglycerol lipase activity"/>
    <property type="evidence" value="ECO:0007669"/>
    <property type="project" value="TreeGrafter"/>
</dbReference>
<dbReference type="EMBL" id="WMBQ01000001">
    <property type="protein sequence ID" value="MTD94031.1"/>
    <property type="molecule type" value="Genomic_DNA"/>
</dbReference>
<dbReference type="InterPro" id="IPR029058">
    <property type="entry name" value="AB_hydrolase_fold"/>
</dbReference>
<dbReference type="PRINTS" id="PR00111">
    <property type="entry name" value="ABHYDROLASE"/>
</dbReference>
<dbReference type="InterPro" id="IPR000073">
    <property type="entry name" value="AB_hydrolase_1"/>
</dbReference>
<dbReference type="Proteomes" id="UP000440694">
    <property type="component" value="Unassembled WGS sequence"/>
</dbReference>
<feature type="chain" id="PRO_5026285320" evidence="1">
    <location>
        <begin position="23"/>
        <end position="335"/>
    </location>
</feature>
<evidence type="ECO:0000259" key="2">
    <source>
        <dbReference type="Pfam" id="PF00561"/>
    </source>
</evidence>
<feature type="signal peptide" evidence="1">
    <location>
        <begin position="1"/>
        <end position="22"/>
    </location>
</feature>
<dbReference type="PANTHER" id="PTHR43798">
    <property type="entry name" value="MONOACYLGLYCEROL LIPASE"/>
    <property type="match status" value="1"/>
</dbReference>
<keyword evidence="3" id="KW-0378">Hydrolase</keyword>
<dbReference type="InterPro" id="IPR050266">
    <property type="entry name" value="AB_hydrolase_sf"/>
</dbReference>
<dbReference type="PANTHER" id="PTHR43798:SF33">
    <property type="entry name" value="HYDROLASE, PUTATIVE (AFU_ORTHOLOGUE AFUA_2G14860)-RELATED"/>
    <property type="match status" value="1"/>
</dbReference>
<dbReference type="InterPro" id="IPR000639">
    <property type="entry name" value="Epox_hydrolase-like"/>
</dbReference>
<dbReference type="RefSeq" id="WP_154738511.1">
    <property type="nucleotide sequence ID" value="NZ_WMBQ01000001.1"/>
</dbReference>
<evidence type="ECO:0000313" key="3">
    <source>
        <dbReference type="EMBL" id="MTD94031.1"/>
    </source>
</evidence>
<dbReference type="Gene3D" id="3.40.50.1820">
    <property type="entry name" value="alpha/beta hydrolase"/>
    <property type="match status" value="1"/>
</dbReference>
<reference evidence="3 4" key="1">
    <citation type="submission" date="2019-11" db="EMBL/GenBank/DDBJ databases">
        <title>Identification of a novel strain.</title>
        <authorList>
            <person name="Xu Q."/>
            <person name="Wang G."/>
        </authorList>
    </citation>
    <scope>NUCLEOTIDE SEQUENCE [LARGE SCALE GENOMIC DNA]</scope>
    <source>
        <strain evidence="4">xq</strain>
    </source>
</reference>
<dbReference type="SUPFAM" id="SSF53474">
    <property type="entry name" value="alpha/beta-Hydrolases"/>
    <property type="match status" value="1"/>
</dbReference>
<proteinExistence type="predicted"/>
<keyword evidence="4" id="KW-1185">Reference proteome</keyword>
<evidence type="ECO:0000256" key="1">
    <source>
        <dbReference type="SAM" id="SignalP"/>
    </source>
</evidence>
<feature type="domain" description="AB hydrolase-1" evidence="2">
    <location>
        <begin position="63"/>
        <end position="265"/>
    </location>
</feature>
<protein>
    <submittedName>
        <fullName evidence="3">Alpha/beta fold hydrolase</fullName>
    </submittedName>
</protein>
<accession>A0A6I3KMV2</accession>
<evidence type="ECO:0000313" key="4">
    <source>
        <dbReference type="Proteomes" id="UP000440694"/>
    </source>
</evidence>